<evidence type="ECO:0000259" key="1">
    <source>
        <dbReference type="Pfam" id="PF04575"/>
    </source>
</evidence>
<feature type="domain" description="Surface lipoprotein assembly modifier C-terminal" evidence="1">
    <location>
        <begin position="128"/>
        <end position="413"/>
    </location>
</feature>
<dbReference type="AlphaFoldDB" id="A0A4Q4JBQ4"/>
<sequence length="413" mass="45439">MLSTEGVSASQMLDLGEHLAVAGKIGDANLILDALKQNDEGSREQILLAGIIAVAQGNLSLAEAGFRTLLLRDPHDTRVRLELARVLFLLHRYAAADYHFRLSAARSPTSVQHNISLFRRAIQAQRTWRVSVEGGIAPDTNVNSAGRDRIVDLFGLPFNVDNDAREKSGVGVFANADVELRLRRSEAVGLSIRAFGNAREYRRSAFNDEVAGIEIGPQFRFGNAQVIVAGTGLFRWYGREIYSRALGAALRVELPISAQWQVDLKPQFRSVNYLQNPSQNGPFMSLNGQISRSLGSHALGQIDFLASRQSARAPGYAYREAGLGVSAFAELGNGITVGGSIEAARTVFDAPLFGFAKTRRDWRAATTISVLNRNWILLGFSPVARLSFARSKSTISFFEYRRTRLELALQRPF</sequence>
<dbReference type="InterPro" id="IPR007655">
    <property type="entry name" value="Slam_C"/>
</dbReference>
<reference evidence="2 3" key="1">
    <citation type="submission" date="2019-02" db="EMBL/GenBank/DDBJ databases">
        <authorList>
            <person name="Feng G."/>
        </authorList>
    </citation>
    <scope>NUCLEOTIDE SEQUENCE [LARGE SCALE GENOMIC DNA]</scope>
    <source>
        <strain evidence="2 3">DSM 26779</strain>
    </source>
</reference>
<dbReference type="SUPFAM" id="SSF48452">
    <property type="entry name" value="TPR-like"/>
    <property type="match status" value="1"/>
</dbReference>
<dbReference type="InterPro" id="IPR011990">
    <property type="entry name" value="TPR-like_helical_dom_sf"/>
</dbReference>
<name>A0A4Q4JBQ4_9SPHN</name>
<dbReference type="Pfam" id="PF04575">
    <property type="entry name" value="SlipAM"/>
    <property type="match status" value="1"/>
</dbReference>
<dbReference type="Gene3D" id="1.25.40.10">
    <property type="entry name" value="Tetratricopeptide repeat domain"/>
    <property type="match status" value="1"/>
</dbReference>
<proteinExistence type="predicted"/>
<dbReference type="EMBL" id="SEOM01000001">
    <property type="protein sequence ID" value="RYM03665.1"/>
    <property type="molecule type" value="Genomic_DNA"/>
</dbReference>
<protein>
    <submittedName>
        <fullName evidence="2">DUF560 domain-containing protein</fullName>
    </submittedName>
</protein>
<comment type="caution">
    <text evidence="2">The sequence shown here is derived from an EMBL/GenBank/DDBJ whole genome shotgun (WGS) entry which is preliminary data.</text>
</comment>
<evidence type="ECO:0000313" key="3">
    <source>
        <dbReference type="Proteomes" id="UP000292734"/>
    </source>
</evidence>
<organism evidence="2 3">
    <name type="scientific">Sphingobium indicum</name>
    <dbReference type="NCBI Taxonomy" id="332055"/>
    <lineage>
        <taxon>Bacteria</taxon>
        <taxon>Pseudomonadati</taxon>
        <taxon>Pseudomonadota</taxon>
        <taxon>Alphaproteobacteria</taxon>
        <taxon>Sphingomonadales</taxon>
        <taxon>Sphingomonadaceae</taxon>
        <taxon>Sphingobium</taxon>
    </lineage>
</organism>
<accession>A0A4Q4JBQ4</accession>
<evidence type="ECO:0000313" key="2">
    <source>
        <dbReference type="EMBL" id="RYM03665.1"/>
    </source>
</evidence>
<gene>
    <name evidence="2" type="ORF">EWH08_04010</name>
</gene>
<dbReference type="Proteomes" id="UP000292734">
    <property type="component" value="Unassembled WGS sequence"/>
</dbReference>